<comment type="caution">
    <text evidence="3">The sequence shown here is derived from an EMBL/GenBank/DDBJ whole genome shotgun (WGS) entry which is preliminary data.</text>
</comment>
<keyword evidence="1" id="KW-0472">Membrane</keyword>
<feature type="transmembrane region" description="Helical" evidence="1">
    <location>
        <begin position="154"/>
        <end position="172"/>
    </location>
</feature>
<evidence type="ECO:0000313" key="4">
    <source>
        <dbReference type="Proteomes" id="UP001160550"/>
    </source>
</evidence>
<keyword evidence="4" id="KW-1185">Reference proteome</keyword>
<dbReference type="RefSeq" id="WP_280940833.1">
    <property type="nucleotide sequence ID" value="NZ_JARYGX010000003.1"/>
</dbReference>
<feature type="transmembrane region" description="Helical" evidence="1">
    <location>
        <begin position="117"/>
        <end position="134"/>
    </location>
</feature>
<accession>A0ABT6MLY8</accession>
<reference evidence="3" key="1">
    <citation type="journal article" date="2007" name="Int. J. Syst. Evol. Microbiol.">
        <title>Luteimonas composti sp. nov., a moderately thermophilic bacterium isolated from food waste.</title>
        <authorList>
            <person name="Young C.C."/>
            <person name="Kampfer P."/>
            <person name="Chen W.M."/>
            <person name="Yen W.S."/>
            <person name="Arun A.B."/>
            <person name="Lai W.A."/>
            <person name="Shen F.T."/>
            <person name="Rekha P.D."/>
            <person name="Lin K.Y."/>
            <person name="Chou J.H."/>
        </authorList>
    </citation>
    <scope>NUCLEOTIDE SEQUENCE</scope>
    <source>
        <strain evidence="3">CC-YY355</strain>
    </source>
</reference>
<feature type="transmembrane region" description="Helical" evidence="1">
    <location>
        <begin position="228"/>
        <end position="249"/>
    </location>
</feature>
<reference evidence="3" key="2">
    <citation type="submission" date="2023-04" db="EMBL/GenBank/DDBJ databases">
        <authorList>
            <person name="Sun J.-Q."/>
        </authorList>
    </citation>
    <scope>NUCLEOTIDE SEQUENCE</scope>
    <source>
        <strain evidence="3">CC-YY355</strain>
    </source>
</reference>
<evidence type="ECO:0000256" key="1">
    <source>
        <dbReference type="SAM" id="Phobius"/>
    </source>
</evidence>
<dbReference type="EC" id="3.4.-.-" evidence="3"/>
<evidence type="ECO:0000313" key="3">
    <source>
        <dbReference type="EMBL" id="MDH7451631.1"/>
    </source>
</evidence>
<organism evidence="3 4">
    <name type="scientific">Luteimonas composti</name>
    <dbReference type="NCBI Taxonomy" id="398257"/>
    <lineage>
        <taxon>Bacteria</taxon>
        <taxon>Pseudomonadati</taxon>
        <taxon>Pseudomonadota</taxon>
        <taxon>Gammaproteobacteria</taxon>
        <taxon>Lysobacterales</taxon>
        <taxon>Lysobacteraceae</taxon>
        <taxon>Luteimonas</taxon>
    </lineage>
</organism>
<keyword evidence="3" id="KW-0378">Hydrolase</keyword>
<dbReference type="Proteomes" id="UP001160550">
    <property type="component" value="Unassembled WGS sequence"/>
</dbReference>
<keyword evidence="1" id="KW-1133">Transmembrane helix</keyword>
<proteinExistence type="predicted"/>
<dbReference type="InterPro" id="IPR003675">
    <property type="entry name" value="Rce1/LyrA-like_dom"/>
</dbReference>
<evidence type="ECO:0000259" key="2">
    <source>
        <dbReference type="Pfam" id="PF02517"/>
    </source>
</evidence>
<protein>
    <submittedName>
        <fullName evidence="3">CPBP family glutamic-type intramembrane protease</fullName>
        <ecNumber evidence="3">3.4.-.-</ecNumber>
    </submittedName>
</protein>
<feature type="domain" description="CAAX prenyl protease 2/Lysostaphin resistance protein A-like" evidence="2">
    <location>
        <begin position="124"/>
        <end position="211"/>
    </location>
</feature>
<feature type="transmembrane region" description="Helical" evidence="1">
    <location>
        <begin position="79"/>
        <end position="105"/>
    </location>
</feature>
<gene>
    <name evidence="3" type="ORF">QF205_00865</name>
</gene>
<dbReference type="GO" id="GO:0006508">
    <property type="term" value="P:proteolysis"/>
    <property type="evidence" value="ECO:0007669"/>
    <property type="project" value="UniProtKB-KW"/>
</dbReference>
<feature type="transmembrane region" description="Helical" evidence="1">
    <location>
        <begin position="38"/>
        <end position="59"/>
    </location>
</feature>
<sequence>MRSSAPSPLPRLLLFAIALVVLWRLTLGMPEVVSDRRAQRIAQGVLLSAGVVALVWGLLRYDRLPWRVAGWSAAAGSNLRAFAAGIALWLLPAAAGVALCLWLDWATLSPRPGATNPALLLPGIALAVLLSEALPEELGLRGYVQGLVGRHAPAWAALLAQLAVFVAFAWAVGALDSLQQWMFVPGLGLILGYARALSGRLWTCIGIHWAWMTATQWLLAAFDIGGAQTLLFVACVLLPSTTIGIVLGLQRPDFDWRRRER</sequence>
<keyword evidence="1" id="KW-0812">Transmembrane</keyword>
<dbReference type="EMBL" id="JARYGX010000003">
    <property type="protein sequence ID" value="MDH7451631.1"/>
    <property type="molecule type" value="Genomic_DNA"/>
</dbReference>
<name>A0ABT6MLY8_9GAMM</name>
<dbReference type="GO" id="GO:0008233">
    <property type="term" value="F:peptidase activity"/>
    <property type="evidence" value="ECO:0007669"/>
    <property type="project" value="UniProtKB-KW"/>
</dbReference>
<dbReference type="Pfam" id="PF02517">
    <property type="entry name" value="Rce1-like"/>
    <property type="match status" value="1"/>
</dbReference>
<keyword evidence="3" id="KW-0645">Protease</keyword>